<dbReference type="AlphaFoldDB" id="A0A133XXM3"/>
<keyword evidence="2" id="KW-1185">Reference proteome</keyword>
<organism evidence="1 2">
    <name type="scientific">Atopobium deltae</name>
    <dbReference type="NCBI Taxonomy" id="1393034"/>
    <lineage>
        <taxon>Bacteria</taxon>
        <taxon>Bacillati</taxon>
        <taxon>Actinomycetota</taxon>
        <taxon>Coriobacteriia</taxon>
        <taxon>Coriobacteriales</taxon>
        <taxon>Atopobiaceae</taxon>
        <taxon>Atopobium</taxon>
    </lineage>
</organism>
<evidence type="ECO:0000313" key="1">
    <source>
        <dbReference type="EMBL" id="KXB35691.1"/>
    </source>
</evidence>
<gene>
    <name evidence="1" type="ORF">HMPREF3192_00097</name>
</gene>
<dbReference type="Proteomes" id="UP000070675">
    <property type="component" value="Unassembled WGS sequence"/>
</dbReference>
<protein>
    <submittedName>
        <fullName evidence="1">Uncharacterized protein</fullName>
    </submittedName>
</protein>
<evidence type="ECO:0000313" key="2">
    <source>
        <dbReference type="Proteomes" id="UP000070675"/>
    </source>
</evidence>
<name>A0A133XXM3_9ACTN</name>
<proteinExistence type="predicted"/>
<accession>A0A133XXM3</accession>
<dbReference type="EMBL" id="LSCR01000001">
    <property type="protein sequence ID" value="KXB35691.1"/>
    <property type="molecule type" value="Genomic_DNA"/>
</dbReference>
<comment type="caution">
    <text evidence="1">The sequence shown here is derived from an EMBL/GenBank/DDBJ whole genome shotgun (WGS) entry which is preliminary data.</text>
</comment>
<sequence length="75" mass="8449">MPFEVVLSQTRSAQVYANGLRANGLLANADRAHEISSFKFSLLFLRILHEYCTPSDLDSASCEHIAYTMNVTKRQ</sequence>
<reference evidence="2" key="1">
    <citation type="submission" date="2016-01" db="EMBL/GenBank/DDBJ databases">
        <authorList>
            <person name="Mitreva M."/>
            <person name="Pepin K.H."/>
            <person name="Mihindukulasuriya K.A."/>
            <person name="Fulton R."/>
            <person name="Fronick C."/>
            <person name="O'Laughlin M."/>
            <person name="Miner T."/>
            <person name="Herter B."/>
            <person name="Rosa B.A."/>
            <person name="Cordes M."/>
            <person name="Tomlinson C."/>
            <person name="Wollam A."/>
            <person name="Palsikar V.B."/>
            <person name="Mardis E.R."/>
            <person name="Wilson R.K."/>
        </authorList>
    </citation>
    <scope>NUCLEOTIDE SEQUENCE [LARGE SCALE GENOMIC DNA]</scope>
    <source>
        <strain evidence="2">DNF00019</strain>
    </source>
</reference>
<dbReference type="PATRIC" id="fig|1393034.3.peg.93"/>
<dbReference type="STRING" id="1393034.HMPREF3192_00097"/>